<sequence>MSTTPRALRASQPLGLLGGARIRNDVAGHQWLAGDHPASVGQLCQLRAAHGALTSQLLAQEGHRMLAQAQPHRVVVLDQKAIRVRRGPSQVAFARRYGFSPDAVRDWGQGRWRPEQAARTLLLVIDKGPEAVEGVLATA</sequence>
<dbReference type="InterPro" id="IPR010982">
    <property type="entry name" value="Lambda_DNA-bd_dom_sf"/>
</dbReference>
<protein>
    <recommendedName>
        <fullName evidence="3">Transcriptional regulator</fullName>
    </recommendedName>
</protein>
<reference evidence="1 2" key="1">
    <citation type="submission" date="2022-06" db="EMBL/GenBank/DDBJ databases">
        <title>Rhizosaccharibacter gen. nov. sp. nov. KSS12, endophytic bacteria isolated from sugarcane.</title>
        <authorList>
            <person name="Pitiwittayakul N."/>
        </authorList>
    </citation>
    <scope>NUCLEOTIDE SEQUENCE [LARGE SCALE GENOMIC DNA]</scope>
    <source>
        <strain evidence="1 2">KSS12</strain>
    </source>
</reference>
<accession>A0ABT1VZ85</accession>
<name>A0ABT1VZ85_9PROT</name>
<dbReference type="RefSeq" id="WP_422920401.1">
    <property type="nucleotide sequence ID" value="NZ_JAMZEJ010000007.1"/>
</dbReference>
<dbReference type="SUPFAM" id="SSF47413">
    <property type="entry name" value="lambda repressor-like DNA-binding domains"/>
    <property type="match status" value="1"/>
</dbReference>
<dbReference type="Gene3D" id="1.10.260.40">
    <property type="entry name" value="lambda repressor-like DNA-binding domains"/>
    <property type="match status" value="1"/>
</dbReference>
<proteinExistence type="predicted"/>
<gene>
    <name evidence="1" type="ORF">NFI88_12515</name>
</gene>
<evidence type="ECO:0008006" key="3">
    <source>
        <dbReference type="Google" id="ProtNLM"/>
    </source>
</evidence>
<evidence type="ECO:0000313" key="2">
    <source>
        <dbReference type="Proteomes" id="UP001524547"/>
    </source>
</evidence>
<comment type="caution">
    <text evidence="1">The sequence shown here is derived from an EMBL/GenBank/DDBJ whole genome shotgun (WGS) entry which is preliminary data.</text>
</comment>
<dbReference type="EMBL" id="JAMZEJ010000007">
    <property type="protein sequence ID" value="MCQ8241658.1"/>
    <property type="molecule type" value="Genomic_DNA"/>
</dbReference>
<keyword evidence="2" id="KW-1185">Reference proteome</keyword>
<dbReference type="Proteomes" id="UP001524547">
    <property type="component" value="Unassembled WGS sequence"/>
</dbReference>
<organism evidence="1 2">
    <name type="scientific">Rhizosaccharibacter radicis</name>
    <dbReference type="NCBI Taxonomy" id="2782605"/>
    <lineage>
        <taxon>Bacteria</taxon>
        <taxon>Pseudomonadati</taxon>
        <taxon>Pseudomonadota</taxon>
        <taxon>Alphaproteobacteria</taxon>
        <taxon>Acetobacterales</taxon>
        <taxon>Acetobacteraceae</taxon>
        <taxon>Rhizosaccharibacter</taxon>
    </lineage>
</organism>
<evidence type="ECO:0000313" key="1">
    <source>
        <dbReference type="EMBL" id="MCQ8241658.1"/>
    </source>
</evidence>